<organism evidence="1 2">
    <name type="scientific">Mobilisporobacter senegalensis</name>
    <dbReference type="NCBI Taxonomy" id="1329262"/>
    <lineage>
        <taxon>Bacteria</taxon>
        <taxon>Bacillati</taxon>
        <taxon>Bacillota</taxon>
        <taxon>Clostridia</taxon>
        <taxon>Lachnospirales</taxon>
        <taxon>Lachnospiraceae</taxon>
        <taxon>Mobilisporobacter</taxon>
    </lineage>
</organism>
<reference evidence="1 2" key="1">
    <citation type="submission" date="2018-11" db="EMBL/GenBank/DDBJ databases">
        <title>Genomic Encyclopedia of Type Strains, Phase IV (KMG-IV): sequencing the most valuable type-strain genomes for metagenomic binning, comparative biology and taxonomic classification.</title>
        <authorList>
            <person name="Goeker M."/>
        </authorList>
    </citation>
    <scope>NUCLEOTIDE SEQUENCE [LARGE SCALE GENOMIC DNA]</scope>
    <source>
        <strain evidence="1 2">DSM 26537</strain>
    </source>
</reference>
<evidence type="ECO:0000313" key="1">
    <source>
        <dbReference type="EMBL" id="ROR29104.1"/>
    </source>
</evidence>
<dbReference type="RefSeq" id="WP_123608566.1">
    <property type="nucleotide sequence ID" value="NZ_RJVG01000003.1"/>
</dbReference>
<comment type="caution">
    <text evidence="1">The sequence shown here is derived from an EMBL/GenBank/DDBJ whole genome shotgun (WGS) entry which is preliminary data.</text>
</comment>
<dbReference type="Proteomes" id="UP000273083">
    <property type="component" value="Unassembled WGS sequence"/>
</dbReference>
<proteinExistence type="predicted"/>
<keyword evidence="2" id="KW-1185">Reference proteome</keyword>
<dbReference type="EMBL" id="RJVG01000003">
    <property type="protein sequence ID" value="ROR29104.1"/>
    <property type="molecule type" value="Genomic_DNA"/>
</dbReference>
<gene>
    <name evidence="1" type="ORF">EDD66_10339</name>
</gene>
<name>A0A3N1XR01_9FIRM</name>
<evidence type="ECO:0000313" key="2">
    <source>
        <dbReference type="Proteomes" id="UP000273083"/>
    </source>
</evidence>
<accession>A0A3N1XR01</accession>
<evidence type="ECO:0008006" key="3">
    <source>
        <dbReference type="Google" id="ProtNLM"/>
    </source>
</evidence>
<dbReference type="AlphaFoldDB" id="A0A3N1XR01"/>
<sequence>MKKMALIILSFIICVIVIGCSKKDADTEQNNDMEQLVFQAQIVNLSTGDNPSCLVVAKEDIGYGDNPTLISLNIPEDQLFNMDDNTIAMKDLEPGNILEITSDGAFLESYPLQIGTVYKVKIVDKGSVKDIEQYEEEVSKYVN</sequence>
<dbReference type="PROSITE" id="PS51257">
    <property type="entry name" value="PROKAR_LIPOPROTEIN"/>
    <property type="match status" value="1"/>
</dbReference>
<dbReference type="OrthoDB" id="1688655at2"/>
<protein>
    <recommendedName>
        <fullName evidence="3">DUF3221 domain-containing protein</fullName>
    </recommendedName>
</protein>